<feature type="coiled-coil region" evidence="1">
    <location>
        <begin position="4"/>
        <end position="31"/>
    </location>
</feature>
<reference evidence="2 3" key="1">
    <citation type="journal article" date="2021" name="BMC Genomics">
        <title>Datura genome reveals duplications of psychoactive alkaloid biosynthetic genes and high mutation rate following tissue culture.</title>
        <authorList>
            <person name="Rajewski A."/>
            <person name="Carter-House D."/>
            <person name="Stajich J."/>
            <person name="Litt A."/>
        </authorList>
    </citation>
    <scope>NUCLEOTIDE SEQUENCE [LARGE SCALE GENOMIC DNA]</scope>
    <source>
        <strain evidence="2">AR-01</strain>
    </source>
</reference>
<sequence length="104" mass="12220">MDSSIVLQFNHENLEEDKKNLENEVDTLKNQDHVYDPQENLENMIRSFKAYIYDEYKGSKARVKSIKRNKHYVEKRKEEGLGFSHQQGIIFLNKETQAGLGSKD</sequence>
<dbReference type="EMBL" id="JACEIK010001607">
    <property type="protein sequence ID" value="MCD7470784.1"/>
    <property type="molecule type" value="Genomic_DNA"/>
</dbReference>
<protein>
    <submittedName>
        <fullName evidence="2">Uncharacterized protein</fullName>
    </submittedName>
</protein>
<organism evidence="2 3">
    <name type="scientific">Datura stramonium</name>
    <name type="common">Jimsonweed</name>
    <name type="synonym">Common thornapple</name>
    <dbReference type="NCBI Taxonomy" id="4076"/>
    <lineage>
        <taxon>Eukaryota</taxon>
        <taxon>Viridiplantae</taxon>
        <taxon>Streptophyta</taxon>
        <taxon>Embryophyta</taxon>
        <taxon>Tracheophyta</taxon>
        <taxon>Spermatophyta</taxon>
        <taxon>Magnoliopsida</taxon>
        <taxon>eudicotyledons</taxon>
        <taxon>Gunneridae</taxon>
        <taxon>Pentapetalae</taxon>
        <taxon>asterids</taxon>
        <taxon>lamiids</taxon>
        <taxon>Solanales</taxon>
        <taxon>Solanaceae</taxon>
        <taxon>Solanoideae</taxon>
        <taxon>Datureae</taxon>
        <taxon>Datura</taxon>
    </lineage>
</organism>
<evidence type="ECO:0000256" key="1">
    <source>
        <dbReference type="SAM" id="Coils"/>
    </source>
</evidence>
<evidence type="ECO:0000313" key="3">
    <source>
        <dbReference type="Proteomes" id="UP000823775"/>
    </source>
</evidence>
<evidence type="ECO:0000313" key="2">
    <source>
        <dbReference type="EMBL" id="MCD7470784.1"/>
    </source>
</evidence>
<dbReference type="Proteomes" id="UP000823775">
    <property type="component" value="Unassembled WGS sequence"/>
</dbReference>
<gene>
    <name evidence="2" type="ORF">HAX54_010896</name>
</gene>
<keyword evidence="3" id="KW-1185">Reference proteome</keyword>
<name>A0ABS8TJR2_DATST</name>
<accession>A0ABS8TJR2</accession>
<keyword evidence="1" id="KW-0175">Coiled coil</keyword>
<comment type="caution">
    <text evidence="2">The sequence shown here is derived from an EMBL/GenBank/DDBJ whole genome shotgun (WGS) entry which is preliminary data.</text>
</comment>
<proteinExistence type="predicted"/>